<dbReference type="EMBL" id="JAGKSQ010000006">
    <property type="protein sequence ID" value="MBP3952406.1"/>
    <property type="molecule type" value="Genomic_DNA"/>
</dbReference>
<organism evidence="1 2">
    <name type="scientific">Halalkalibacter suaedae</name>
    <dbReference type="NCBI Taxonomy" id="2822140"/>
    <lineage>
        <taxon>Bacteria</taxon>
        <taxon>Bacillati</taxon>
        <taxon>Bacillota</taxon>
        <taxon>Bacilli</taxon>
        <taxon>Bacillales</taxon>
        <taxon>Bacillaceae</taxon>
        <taxon>Halalkalibacter</taxon>
    </lineage>
</organism>
<gene>
    <name evidence="1" type="ORF">J7W16_14880</name>
</gene>
<dbReference type="RefSeq" id="WP_210598110.1">
    <property type="nucleotide sequence ID" value="NZ_JAGKSQ010000006.1"/>
</dbReference>
<comment type="caution">
    <text evidence="1">The sequence shown here is derived from an EMBL/GenBank/DDBJ whole genome shotgun (WGS) entry which is preliminary data.</text>
</comment>
<dbReference type="AlphaFoldDB" id="A0A941AQ42"/>
<protein>
    <submittedName>
        <fullName evidence="1">Uncharacterized protein</fullName>
    </submittedName>
</protein>
<dbReference type="Proteomes" id="UP000678228">
    <property type="component" value="Unassembled WGS sequence"/>
</dbReference>
<proteinExistence type="predicted"/>
<name>A0A941AQ42_9BACI</name>
<evidence type="ECO:0000313" key="1">
    <source>
        <dbReference type="EMBL" id="MBP3952406.1"/>
    </source>
</evidence>
<keyword evidence="2" id="KW-1185">Reference proteome</keyword>
<sequence length="83" mass="9484">MNITINRKRSVQEPGDLISTKGNKLYALIEDLGEKYPYHLLCLQSFKIVESYDSLPTTSEIEEDIGDKLDGIYQHKDSHITVN</sequence>
<reference evidence="1" key="1">
    <citation type="submission" date="2021-03" db="EMBL/GenBank/DDBJ databases">
        <title>Bacillus suaedae sp. nov., isolated from Suaeda aralocaspica.</title>
        <authorList>
            <person name="Lei R.F.R."/>
        </authorList>
    </citation>
    <scope>NUCLEOTIDE SEQUENCE</scope>
    <source>
        <strain evidence="1">YZJH907-2</strain>
    </source>
</reference>
<accession>A0A941AQ42</accession>
<evidence type="ECO:0000313" key="2">
    <source>
        <dbReference type="Proteomes" id="UP000678228"/>
    </source>
</evidence>